<evidence type="ECO:0000313" key="3">
    <source>
        <dbReference type="EMBL" id="CAM02124.1"/>
    </source>
</evidence>
<accession>A4FDJ9</accession>
<protein>
    <submittedName>
        <fullName evidence="3">Uncharacterized protein</fullName>
    </submittedName>
</protein>
<dbReference type="AlphaFoldDB" id="A4FDJ9"/>
<dbReference type="OrthoDB" id="9999428at2"/>
<reference evidence="3 4" key="1">
    <citation type="journal article" date="2007" name="Nat. Biotechnol.">
        <title>Complete genome sequence of the erythromycin-producing bacterium Saccharopolyspora erythraea NRRL23338.</title>
        <authorList>
            <person name="Oliynyk M."/>
            <person name="Samborskyy M."/>
            <person name="Lester J.B."/>
            <person name="Mironenko T."/>
            <person name="Scott N."/>
            <person name="Dickens S."/>
            <person name="Haydock S.F."/>
            <person name="Leadlay P.F."/>
        </authorList>
    </citation>
    <scope>NUCLEOTIDE SEQUENCE [LARGE SCALE GENOMIC DNA]</scope>
    <source>
        <strain evidence="4">ATCC 11635 / DSM 40517 / JCM 4748 / NBRC 13426 / NCIMB 8594 / NRRL 2338</strain>
    </source>
</reference>
<dbReference type="RefSeq" id="WP_011873853.1">
    <property type="nucleotide sequence ID" value="NC_009142.1"/>
</dbReference>
<keyword evidence="2" id="KW-0472">Membrane</keyword>
<dbReference type="EMBL" id="AM420293">
    <property type="protein sequence ID" value="CAM02124.1"/>
    <property type="molecule type" value="Genomic_DNA"/>
</dbReference>
<organism evidence="3 4">
    <name type="scientific">Saccharopolyspora erythraea (strain ATCC 11635 / DSM 40517 / JCM 4748 / NBRC 13426 / NCIMB 8594 / NRRL 2338)</name>
    <dbReference type="NCBI Taxonomy" id="405948"/>
    <lineage>
        <taxon>Bacteria</taxon>
        <taxon>Bacillati</taxon>
        <taxon>Actinomycetota</taxon>
        <taxon>Actinomycetes</taxon>
        <taxon>Pseudonocardiales</taxon>
        <taxon>Pseudonocardiaceae</taxon>
        <taxon>Saccharopolyspora</taxon>
    </lineage>
</organism>
<dbReference type="Proteomes" id="UP000006728">
    <property type="component" value="Chromosome"/>
</dbReference>
<evidence type="ECO:0000256" key="2">
    <source>
        <dbReference type="SAM" id="Phobius"/>
    </source>
</evidence>
<sequence>MADQLRHPEGFVVGGGKVRRRWPWAVFGAVCALAVACLAVWLGGEIVAYSRRPLSDQDSLASVTSMFIGGAALVVSVASLVVAALQLRQGARRIRSRESGEPTPGSTVQIGTASDGGRLFQVAHGDVHFHDAPPESGQSGESTR</sequence>
<name>A4FDJ9_SACEN</name>
<dbReference type="HOGENOM" id="CLU_1795087_0_0_11"/>
<gene>
    <name evidence="3" type="ordered locus">SACE_2845</name>
</gene>
<feature type="region of interest" description="Disordered" evidence="1">
    <location>
        <begin position="93"/>
        <end position="113"/>
    </location>
</feature>
<proteinExistence type="predicted"/>
<evidence type="ECO:0000313" key="4">
    <source>
        <dbReference type="Proteomes" id="UP000006728"/>
    </source>
</evidence>
<feature type="transmembrane region" description="Helical" evidence="2">
    <location>
        <begin position="63"/>
        <end position="87"/>
    </location>
</feature>
<evidence type="ECO:0000256" key="1">
    <source>
        <dbReference type="SAM" id="MobiDB-lite"/>
    </source>
</evidence>
<keyword evidence="2" id="KW-1133">Transmembrane helix</keyword>
<keyword evidence="2" id="KW-0812">Transmembrane</keyword>
<dbReference type="STRING" id="405948.SACE_2845"/>
<dbReference type="KEGG" id="sen:SACE_2845"/>
<keyword evidence="4" id="KW-1185">Reference proteome</keyword>
<feature type="transmembrane region" description="Helical" evidence="2">
    <location>
        <begin position="24"/>
        <end position="43"/>
    </location>
</feature>